<keyword evidence="2" id="KW-0131">Cell cycle</keyword>
<dbReference type="GO" id="GO:0005737">
    <property type="term" value="C:cytoplasm"/>
    <property type="evidence" value="ECO:0007669"/>
    <property type="project" value="UniProtKB-SubCell"/>
</dbReference>
<comment type="similarity">
    <text evidence="1">Belongs to the MurCDEF family. MurE subfamily.</text>
</comment>
<dbReference type="GO" id="GO:0016881">
    <property type="term" value="F:acid-amino acid ligase activity"/>
    <property type="evidence" value="ECO:0007669"/>
    <property type="project" value="InterPro"/>
</dbReference>
<sequence length="441" mass="52633">MNSKIIHFFKWFISLNSPIRIFYHYLRWVIASLIYWNPSKDMIVIWVTWTKWKTTTTNIIASGLKNHWKKVFMFSTVNYMIWDELSDNNLKMTSPSPFVLQKLLKKARSAGCEYAVIETSSHSIYYNRNFWIDYDVVVFTNLSQDHLDLHKTMDEYAHVKYRLFENLVKYKRKPWVKKISVVNLDSNYSELFLQAIADNIYTYWLGTNSQIKAQNISYNKDYTNFEIKLPSNTLEVKTKLKWEFNIYNILASVCVLISQKVPLESIIKTIENTNWIPGRLEEVNNNKWFNIFVDYAHTEESLKSVLETLKKMEWIWRIITIFWATWDRDKTKRPKMWNVVNNLSDVIILTDDDTYSENSLSIINDVAKWIKRKEWENFWIIPDRTDAIRTWLIMAKENDVILIAGKWAETVQVTNNWPIAWSDIEVTKTILREMDDNELAI</sequence>
<reference evidence="5" key="1">
    <citation type="journal article" date="2012" name="Science">
        <title>Fermentation, hydrogen, and sulfur metabolism in multiple uncultivated bacterial phyla.</title>
        <authorList>
            <person name="Wrighton K.C."/>
            <person name="Thomas B.C."/>
            <person name="Sharon I."/>
            <person name="Miller C.S."/>
            <person name="Castelle C.J."/>
            <person name="VerBerkmoes N.C."/>
            <person name="Wilkins M.J."/>
            <person name="Hettich R.L."/>
            <person name="Lipton M.S."/>
            <person name="Williams K.H."/>
            <person name="Long P.E."/>
            <person name="Banfield J.F."/>
        </authorList>
    </citation>
    <scope>NUCLEOTIDE SEQUENCE [LARGE SCALE GENOMIC DNA]</scope>
</reference>
<dbReference type="Pfam" id="PF08245">
    <property type="entry name" value="Mur_ligase_M"/>
    <property type="match status" value="1"/>
</dbReference>
<accession>K2GSI8</accession>
<dbReference type="GO" id="GO:0009252">
    <property type="term" value="P:peptidoglycan biosynthetic process"/>
    <property type="evidence" value="ECO:0007669"/>
    <property type="project" value="UniProtKB-UniPathway"/>
</dbReference>
<proteinExistence type="inferred from homology"/>
<evidence type="ECO:0000313" key="5">
    <source>
        <dbReference type="EMBL" id="EKE26275.1"/>
    </source>
</evidence>
<dbReference type="InterPro" id="IPR005761">
    <property type="entry name" value="UDP-N-AcMur-Glu-dNH2Pim_ligase"/>
</dbReference>
<keyword evidence="2" id="KW-0132">Cell division</keyword>
<dbReference type="InterPro" id="IPR036565">
    <property type="entry name" value="Mur-like_cat_sf"/>
</dbReference>
<keyword evidence="2" id="KW-0961">Cell wall biogenesis/degradation</keyword>
<evidence type="ECO:0000259" key="4">
    <source>
        <dbReference type="Pfam" id="PF08245"/>
    </source>
</evidence>
<evidence type="ECO:0000259" key="3">
    <source>
        <dbReference type="Pfam" id="PF02875"/>
    </source>
</evidence>
<dbReference type="InterPro" id="IPR004101">
    <property type="entry name" value="Mur_ligase_C"/>
</dbReference>
<evidence type="ECO:0000256" key="1">
    <source>
        <dbReference type="ARBA" id="ARBA00005898"/>
    </source>
</evidence>
<comment type="subcellular location">
    <subcellularLocation>
        <location evidence="2">Cytoplasm</location>
    </subcellularLocation>
</comment>
<name>K2GSI8_9BACT</name>
<dbReference type="SUPFAM" id="SSF53244">
    <property type="entry name" value="MurD-like peptide ligases, peptide-binding domain"/>
    <property type="match status" value="1"/>
</dbReference>
<gene>
    <name evidence="5" type="ORF">ACD_4C00348G0005</name>
</gene>
<keyword evidence="2" id="KW-0133">Cell shape</keyword>
<dbReference type="GO" id="GO:0008360">
    <property type="term" value="P:regulation of cell shape"/>
    <property type="evidence" value="ECO:0007669"/>
    <property type="project" value="UniProtKB-KW"/>
</dbReference>
<dbReference type="NCBIfam" id="TIGR01085">
    <property type="entry name" value="murE"/>
    <property type="match status" value="1"/>
</dbReference>
<dbReference type="Gene3D" id="3.40.1190.10">
    <property type="entry name" value="Mur-like, catalytic domain"/>
    <property type="match status" value="1"/>
</dbReference>
<dbReference type="GO" id="GO:0005524">
    <property type="term" value="F:ATP binding"/>
    <property type="evidence" value="ECO:0007669"/>
    <property type="project" value="InterPro"/>
</dbReference>
<evidence type="ECO:0000256" key="2">
    <source>
        <dbReference type="RuleBase" id="RU004135"/>
    </source>
</evidence>
<evidence type="ECO:0008006" key="6">
    <source>
        <dbReference type="Google" id="ProtNLM"/>
    </source>
</evidence>
<dbReference type="InterPro" id="IPR013221">
    <property type="entry name" value="Mur_ligase_cen"/>
</dbReference>
<comment type="pathway">
    <text evidence="2">Cell wall biogenesis; peptidoglycan biosynthesis.</text>
</comment>
<dbReference type="GO" id="GO:0071555">
    <property type="term" value="P:cell wall organization"/>
    <property type="evidence" value="ECO:0007669"/>
    <property type="project" value="UniProtKB-KW"/>
</dbReference>
<feature type="domain" description="Mur ligase C-terminal" evidence="3">
    <location>
        <begin position="278"/>
        <end position="406"/>
    </location>
</feature>
<dbReference type="Gene3D" id="3.90.190.20">
    <property type="entry name" value="Mur ligase, C-terminal domain"/>
    <property type="match status" value="1"/>
</dbReference>
<comment type="caution">
    <text evidence="5">The sequence shown here is derived from an EMBL/GenBank/DDBJ whole genome shotgun (WGS) entry which is preliminary data.</text>
</comment>
<dbReference type="GO" id="GO:0051301">
    <property type="term" value="P:cell division"/>
    <property type="evidence" value="ECO:0007669"/>
    <property type="project" value="UniProtKB-KW"/>
</dbReference>
<dbReference type="PANTHER" id="PTHR23135:SF4">
    <property type="entry name" value="UDP-N-ACETYLMURAMOYL-L-ALANYL-D-GLUTAMATE--2,6-DIAMINOPIMELATE LIGASE MURE HOMOLOG, CHLOROPLASTIC"/>
    <property type="match status" value="1"/>
</dbReference>
<dbReference type="InterPro" id="IPR036615">
    <property type="entry name" value="Mur_ligase_C_dom_sf"/>
</dbReference>
<organism evidence="5">
    <name type="scientific">uncultured bacterium</name>
    <name type="common">gcode 4</name>
    <dbReference type="NCBI Taxonomy" id="1234023"/>
    <lineage>
        <taxon>Bacteria</taxon>
        <taxon>environmental samples</taxon>
    </lineage>
</organism>
<dbReference type="PANTHER" id="PTHR23135">
    <property type="entry name" value="MUR LIGASE FAMILY MEMBER"/>
    <property type="match status" value="1"/>
</dbReference>
<feature type="domain" description="Mur ligase central" evidence="4">
    <location>
        <begin position="47"/>
        <end position="255"/>
    </location>
</feature>
<protein>
    <recommendedName>
        <fullName evidence="6">UDP-N-acetylmuramyl-tripeptide synthetase</fullName>
    </recommendedName>
</protein>
<dbReference type="EMBL" id="AMFJ01000864">
    <property type="protein sequence ID" value="EKE26275.1"/>
    <property type="molecule type" value="Genomic_DNA"/>
</dbReference>
<dbReference type="SUPFAM" id="SSF53623">
    <property type="entry name" value="MurD-like peptide ligases, catalytic domain"/>
    <property type="match status" value="1"/>
</dbReference>
<dbReference type="AlphaFoldDB" id="K2GSI8"/>
<keyword evidence="2" id="KW-0573">Peptidoglycan synthesis</keyword>
<dbReference type="UniPathway" id="UPA00219"/>
<dbReference type="Pfam" id="PF02875">
    <property type="entry name" value="Mur_ligase_C"/>
    <property type="match status" value="1"/>
</dbReference>